<feature type="domain" description="Dynein regulatory complex subunit 7 C-terminal" evidence="18">
    <location>
        <begin position="731"/>
        <end position="836"/>
    </location>
</feature>
<evidence type="ECO:0000256" key="11">
    <source>
        <dbReference type="ARBA" id="ARBA00023273"/>
    </source>
</evidence>
<evidence type="ECO:0000256" key="3">
    <source>
        <dbReference type="ARBA" id="ARBA00021303"/>
    </source>
</evidence>
<dbReference type="InterPro" id="IPR033551">
    <property type="entry name" value="DRC7/lobo"/>
</dbReference>
<evidence type="ECO:0000313" key="19">
    <source>
        <dbReference type="Ensembl" id="ENSCINP00000034540.1"/>
    </source>
</evidence>
<keyword evidence="20" id="KW-1185">Reference proteome</keyword>
<evidence type="ECO:0000313" key="20">
    <source>
        <dbReference type="Proteomes" id="UP000008144"/>
    </source>
</evidence>
<name>H2XY06_CIOIN</name>
<keyword evidence="10" id="KW-0206">Cytoskeleton</keyword>
<protein>
    <recommendedName>
        <fullName evidence="3">Dynein regulatory complex subunit 7</fullName>
    </recommendedName>
    <alternativeName>
        <fullName evidence="12">Coiled-coil domain-containing protein 135</fullName>
    </alternativeName>
    <alternativeName>
        <fullName evidence="13">Coiled-coil domain-containing protein lobo homolog</fullName>
    </alternativeName>
</protein>
<dbReference type="InterPro" id="IPR056290">
    <property type="entry name" value="CEPT76/DRC7_peptidase-like_dom"/>
</dbReference>
<evidence type="ECO:0000256" key="4">
    <source>
        <dbReference type="ARBA" id="ARBA00022490"/>
    </source>
</evidence>
<dbReference type="InterPro" id="IPR056292">
    <property type="entry name" value="DRC7_C"/>
</dbReference>
<keyword evidence="5" id="KW-0221">Differentiation</keyword>
<evidence type="ECO:0000259" key="17">
    <source>
        <dbReference type="Pfam" id="PF24667"/>
    </source>
</evidence>
<keyword evidence="7" id="KW-0744">Spermatogenesis</keyword>
<dbReference type="Gene3D" id="3.10.620.30">
    <property type="match status" value="1"/>
</dbReference>
<dbReference type="PANTHER" id="PTHR35249">
    <property type="entry name" value="DYNEIN REGULATORY COMPLEX SUBUNIT 7"/>
    <property type="match status" value="1"/>
</dbReference>
<reference evidence="19" key="3">
    <citation type="submission" date="2025-08" db="UniProtKB">
        <authorList>
            <consortium name="Ensembl"/>
        </authorList>
    </citation>
    <scope>IDENTIFICATION</scope>
</reference>
<dbReference type="GeneTree" id="ENSGT00940000170257"/>
<feature type="domain" description="CEP76/DRC7 peptidase-like" evidence="16">
    <location>
        <begin position="272"/>
        <end position="344"/>
    </location>
</feature>
<keyword evidence="8 14" id="KW-0175">Coiled coil</keyword>
<dbReference type="Pfam" id="PF24656">
    <property type="entry name" value="CEPT76_peptidase"/>
    <property type="match status" value="1"/>
</dbReference>
<reference evidence="20" key="1">
    <citation type="journal article" date="2002" name="Science">
        <title>The draft genome of Ciona intestinalis: insights into chordate and vertebrate origins.</title>
        <authorList>
            <person name="Dehal P."/>
            <person name="Satou Y."/>
            <person name="Campbell R.K."/>
            <person name="Chapman J."/>
            <person name="Degnan B."/>
            <person name="De Tomaso A."/>
            <person name="Davidson B."/>
            <person name="Di Gregorio A."/>
            <person name="Gelpke M."/>
            <person name="Goodstein D.M."/>
            <person name="Harafuji N."/>
            <person name="Hastings K.E."/>
            <person name="Ho I."/>
            <person name="Hotta K."/>
            <person name="Huang W."/>
            <person name="Kawashima T."/>
            <person name="Lemaire P."/>
            <person name="Martinez D."/>
            <person name="Meinertzhagen I.A."/>
            <person name="Necula S."/>
            <person name="Nonaka M."/>
            <person name="Putnam N."/>
            <person name="Rash S."/>
            <person name="Saiga H."/>
            <person name="Satake M."/>
            <person name="Terry A."/>
            <person name="Yamada L."/>
            <person name="Wang H.G."/>
            <person name="Awazu S."/>
            <person name="Azumi K."/>
            <person name="Boore J."/>
            <person name="Branno M."/>
            <person name="Chin-Bow S."/>
            <person name="DeSantis R."/>
            <person name="Doyle S."/>
            <person name="Francino P."/>
            <person name="Keys D.N."/>
            <person name="Haga S."/>
            <person name="Hayashi H."/>
            <person name="Hino K."/>
            <person name="Imai K.S."/>
            <person name="Inaba K."/>
            <person name="Kano S."/>
            <person name="Kobayashi K."/>
            <person name="Kobayashi M."/>
            <person name="Lee B.I."/>
            <person name="Makabe K.W."/>
            <person name="Manohar C."/>
            <person name="Matassi G."/>
            <person name="Medina M."/>
            <person name="Mochizuki Y."/>
            <person name="Mount S."/>
            <person name="Morishita T."/>
            <person name="Miura S."/>
            <person name="Nakayama A."/>
            <person name="Nishizaka S."/>
            <person name="Nomoto H."/>
            <person name="Ohta F."/>
            <person name="Oishi K."/>
            <person name="Rigoutsos I."/>
            <person name="Sano M."/>
            <person name="Sasaki A."/>
            <person name="Sasakura Y."/>
            <person name="Shoguchi E."/>
            <person name="Shin-i T."/>
            <person name="Spagnuolo A."/>
            <person name="Stainier D."/>
            <person name="Suzuki M.M."/>
            <person name="Tassy O."/>
            <person name="Takatori N."/>
            <person name="Tokuoka M."/>
            <person name="Yagi K."/>
            <person name="Yoshizaki F."/>
            <person name="Wada S."/>
            <person name="Zhang C."/>
            <person name="Hyatt P.D."/>
            <person name="Larimer F."/>
            <person name="Detter C."/>
            <person name="Doggett N."/>
            <person name="Glavina T."/>
            <person name="Hawkins T."/>
            <person name="Richardson P."/>
            <person name="Lucas S."/>
            <person name="Kohara Y."/>
            <person name="Levine M."/>
            <person name="Satoh N."/>
            <person name="Rokhsar D.S."/>
        </authorList>
    </citation>
    <scope>NUCLEOTIDE SEQUENCE [LARGE SCALE GENOMIC DNA]</scope>
</reference>
<keyword evidence="6" id="KW-0282">Flagellum</keyword>
<dbReference type="SUPFAM" id="SSF54001">
    <property type="entry name" value="Cysteine proteinases"/>
    <property type="match status" value="1"/>
</dbReference>
<dbReference type="InterPro" id="IPR056291">
    <property type="entry name" value="MORN_DRC7"/>
</dbReference>
<evidence type="ECO:0000256" key="8">
    <source>
        <dbReference type="ARBA" id="ARBA00023054"/>
    </source>
</evidence>
<dbReference type="Pfam" id="PF24671">
    <property type="entry name" value="DRC7_C"/>
    <property type="match status" value="1"/>
</dbReference>
<evidence type="ECO:0000256" key="15">
    <source>
        <dbReference type="SAM" id="MobiDB-lite"/>
    </source>
</evidence>
<reference evidence="19" key="4">
    <citation type="submission" date="2025-09" db="UniProtKB">
        <authorList>
            <consortium name="Ensembl"/>
        </authorList>
    </citation>
    <scope>IDENTIFICATION</scope>
</reference>
<keyword evidence="11" id="KW-0966">Cell projection</keyword>
<dbReference type="GO" id="GO:0030154">
    <property type="term" value="P:cell differentiation"/>
    <property type="evidence" value="ECO:0007669"/>
    <property type="project" value="UniProtKB-KW"/>
</dbReference>
<dbReference type="EMBL" id="EAAA01000800">
    <property type="status" value="NOT_ANNOTATED_CDS"/>
    <property type="molecule type" value="Genomic_DNA"/>
</dbReference>
<evidence type="ECO:0000259" key="18">
    <source>
        <dbReference type="Pfam" id="PF24671"/>
    </source>
</evidence>
<evidence type="ECO:0000256" key="2">
    <source>
        <dbReference type="ARBA" id="ARBA00010738"/>
    </source>
</evidence>
<dbReference type="InParanoid" id="H2XY06"/>
<dbReference type="Pfam" id="PF24667">
    <property type="entry name" value="MORN_DRC7"/>
    <property type="match status" value="1"/>
</dbReference>
<dbReference type="PANTHER" id="PTHR35249:SF2">
    <property type="entry name" value="DYNEIN REGULATORY COMPLEX SUBUNIT 7"/>
    <property type="match status" value="1"/>
</dbReference>
<dbReference type="Ensembl" id="ENSCINT00000030705.1">
    <property type="protein sequence ID" value="ENSCINP00000034540.1"/>
    <property type="gene ID" value="ENSCING00000021850.1"/>
</dbReference>
<evidence type="ECO:0000256" key="7">
    <source>
        <dbReference type="ARBA" id="ARBA00022871"/>
    </source>
</evidence>
<dbReference type="GO" id="GO:0031514">
    <property type="term" value="C:motile cilium"/>
    <property type="evidence" value="ECO:0000318"/>
    <property type="project" value="GO_Central"/>
</dbReference>
<evidence type="ECO:0000256" key="1">
    <source>
        <dbReference type="ARBA" id="ARBA00004611"/>
    </source>
</evidence>
<proteinExistence type="inferred from homology"/>
<dbReference type="GO" id="GO:0030317">
    <property type="term" value="P:flagellated sperm motility"/>
    <property type="evidence" value="ECO:0000318"/>
    <property type="project" value="GO_Central"/>
</dbReference>
<sequence length="844" mass="98828">MDIIIEDGQEESPDADVEELKEELEAIQVTAEPIIEPTIPNITKEDFSEYPESYKDNTNKEKLILAYVENYRRQYVHLFRDRKPLFLNPLNECGIEKFVCTTLRPTLLSYKALYHWQGCAEFVADYLTMKQLEPPQELPMCLFSPSTILKRQLGNCFDFSNILCSLLLGAGYDAYVVSGYATKEICLADESRQICPLLQPKKEVLKEAEKPEPRKYTVKPPRDLRSKFIIKMEARRKKEAEEEEKKKQQEEEERIAELEKPPPDALYGLRIHAWVLVRGGKREVPEDFFIEPFTGQSYPPSSPSFLGIESVWNSTNYWANMQNCASGCKDMSFDLMDTEKWEYMLAGSDQTQIEIPDAEEELYDLDDDEKENEDEKHLDMPATWVLPICVTKNQYEMRCPQGKKTTLYKKAKLEKYANYLLKDGLVTRLSVYDNNELTDLKRVQESFENREDKLTTRVHQGGLITEDFVEGRPRSLQQHVYKASNPGPEAERTMTFFHKKLRVDGLCKREETPTEMTEHFVNRDDFLFLRHVLFGKRQKKVAPATAEGPPRPILKITEKFHRNDALSASKDVEEQIFIIHEDKIQITYHREDPNITASTRDFYKPPNAEEKGGSLQWSNDMTNTFQVNPHGSPAKNLAIYENLLQLIQTEQKSIQAVRSSEEEVKEILMDRQKEELASELAISVYDTERNEKAKKHRKELERLAMEEKLRRQEMEMDYLAPFLAQIGNPDKISKTQAFKLKEDCLADLKQRLIDKANLIQLRFEKETSELHKRQQDYQQKQVAMTKEDEEQYFNYCSEAMFRIHILELRLNRHKQMAPHKYMQLEQKLRQDPRLSEQRFVKIII</sequence>
<dbReference type="AlphaFoldDB" id="H2XY06"/>
<keyword evidence="9" id="KW-0969">Cilium</keyword>
<organism evidence="19 20">
    <name type="scientific">Ciona intestinalis</name>
    <name type="common">Transparent sea squirt</name>
    <name type="synonym">Ascidia intestinalis</name>
    <dbReference type="NCBI Taxonomy" id="7719"/>
    <lineage>
        <taxon>Eukaryota</taxon>
        <taxon>Metazoa</taxon>
        <taxon>Chordata</taxon>
        <taxon>Tunicata</taxon>
        <taxon>Ascidiacea</taxon>
        <taxon>Phlebobranchia</taxon>
        <taxon>Cionidae</taxon>
        <taxon>Ciona</taxon>
    </lineage>
</organism>
<evidence type="ECO:0000256" key="12">
    <source>
        <dbReference type="ARBA" id="ARBA00031627"/>
    </source>
</evidence>
<feature type="domain" description="Dynein regulatory complex subunit 7 MORN" evidence="17">
    <location>
        <begin position="400"/>
        <end position="683"/>
    </location>
</feature>
<reference evidence="19" key="2">
    <citation type="journal article" date="2008" name="Genome Biol.">
        <title>Improved genome assembly and evidence-based global gene model set for the chordate Ciona intestinalis: new insight into intron and operon populations.</title>
        <authorList>
            <person name="Satou Y."/>
            <person name="Mineta K."/>
            <person name="Ogasawara M."/>
            <person name="Sasakura Y."/>
            <person name="Shoguchi E."/>
            <person name="Ueno K."/>
            <person name="Yamada L."/>
            <person name="Matsumoto J."/>
            <person name="Wasserscheid J."/>
            <person name="Dewar K."/>
            <person name="Wiley G.B."/>
            <person name="Macmil S.L."/>
            <person name="Roe B.A."/>
            <person name="Zeller R.W."/>
            <person name="Hastings K.E."/>
            <person name="Lemaire P."/>
            <person name="Lindquist E."/>
            <person name="Endo T."/>
            <person name="Hotta K."/>
            <person name="Inaba K."/>
        </authorList>
    </citation>
    <scope>NUCLEOTIDE SEQUENCE [LARGE SCALE GENOMIC DNA]</scope>
    <source>
        <strain evidence="19">wild type</strain>
    </source>
</reference>
<dbReference type="OMA" id="CRDDYIT"/>
<comment type="subcellular location">
    <subcellularLocation>
        <location evidence="1">Cytoplasm</location>
        <location evidence="1">Cytoskeleton</location>
        <location evidence="1">Flagellum axoneme</location>
    </subcellularLocation>
</comment>
<feature type="coiled-coil region" evidence="14">
    <location>
        <begin position="690"/>
        <end position="717"/>
    </location>
</feature>
<accession>H2XY06</accession>
<feature type="region of interest" description="Disordered" evidence="15">
    <location>
        <begin position="239"/>
        <end position="259"/>
    </location>
</feature>
<comment type="similarity">
    <text evidence="2">Belongs to the DRC7 family.</text>
</comment>
<evidence type="ECO:0000256" key="10">
    <source>
        <dbReference type="ARBA" id="ARBA00023212"/>
    </source>
</evidence>
<evidence type="ECO:0000256" key="6">
    <source>
        <dbReference type="ARBA" id="ARBA00022846"/>
    </source>
</evidence>
<evidence type="ECO:0000256" key="13">
    <source>
        <dbReference type="ARBA" id="ARBA00031733"/>
    </source>
</evidence>
<dbReference type="InterPro" id="IPR038765">
    <property type="entry name" value="Papain-like_cys_pep_sf"/>
</dbReference>
<dbReference type="GO" id="GO:0007283">
    <property type="term" value="P:spermatogenesis"/>
    <property type="evidence" value="ECO:0007669"/>
    <property type="project" value="UniProtKB-KW"/>
</dbReference>
<dbReference type="STRING" id="7719.ENSCINP00000034540"/>
<evidence type="ECO:0000259" key="16">
    <source>
        <dbReference type="Pfam" id="PF24656"/>
    </source>
</evidence>
<dbReference type="Proteomes" id="UP000008144">
    <property type="component" value="Chromosome 11"/>
</dbReference>
<evidence type="ECO:0000256" key="14">
    <source>
        <dbReference type="SAM" id="Coils"/>
    </source>
</evidence>
<keyword evidence="4" id="KW-0963">Cytoplasm</keyword>
<evidence type="ECO:0000256" key="5">
    <source>
        <dbReference type="ARBA" id="ARBA00022782"/>
    </source>
</evidence>
<evidence type="ECO:0000256" key="9">
    <source>
        <dbReference type="ARBA" id="ARBA00023069"/>
    </source>
</evidence>